<dbReference type="CDD" id="cd21254">
    <property type="entry name" value="CH_EHBP1"/>
    <property type="match status" value="1"/>
</dbReference>
<name>A0A151MGM0_ALLMI</name>
<dbReference type="Pfam" id="PF12130">
    <property type="entry name" value="bMERB_dom"/>
    <property type="match status" value="1"/>
</dbReference>
<feature type="compositionally biased region" description="Polar residues" evidence="5">
    <location>
        <begin position="349"/>
        <end position="358"/>
    </location>
</feature>
<accession>A0A151MGM0</accession>
<dbReference type="SMART" id="SM01203">
    <property type="entry name" value="DUF3585"/>
    <property type="match status" value="1"/>
</dbReference>
<feature type="compositionally biased region" description="Basic and acidic residues" evidence="5">
    <location>
        <begin position="935"/>
        <end position="974"/>
    </location>
</feature>
<dbReference type="Pfam" id="PF00307">
    <property type="entry name" value="CH"/>
    <property type="match status" value="1"/>
</dbReference>
<feature type="region of interest" description="Disordered" evidence="5">
    <location>
        <begin position="557"/>
        <end position="620"/>
    </location>
</feature>
<dbReference type="InterPro" id="IPR022735">
    <property type="entry name" value="bMERB_dom"/>
</dbReference>
<feature type="region of interest" description="Disordered" evidence="5">
    <location>
        <begin position="873"/>
        <end position="905"/>
    </location>
</feature>
<feature type="region of interest" description="Disordered" evidence="5">
    <location>
        <begin position="1107"/>
        <end position="1140"/>
    </location>
</feature>
<dbReference type="SMART" id="SM00033">
    <property type="entry name" value="CH"/>
    <property type="match status" value="1"/>
</dbReference>
<feature type="region of interest" description="Disordered" evidence="5">
    <location>
        <begin position="934"/>
        <end position="974"/>
    </location>
</feature>
<dbReference type="Gene3D" id="1.10.418.10">
    <property type="entry name" value="Calponin-like domain"/>
    <property type="match status" value="1"/>
</dbReference>
<evidence type="ECO:0000256" key="1">
    <source>
        <dbReference type="ARBA" id="ARBA00004177"/>
    </source>
</evidence>
<dbReference type="Pfam" id="PF10358">
    <property type="entry name" value="NT-C2"/>
    <property type="match status" value="1"/>
</dbReference>
<feature type="domain" description="Calponin-homology (CH)" evidence="6">
    <location>
        <begin position="385"/>
        <end position="490"/>
    </location>
</feature>
<feature type="compositionally biased region" description="Basic and acidic residues" evidence="5">
    <location>
        <begin position="1118"/>
        <end position="1140"/>
    </location>
</feature>
<feature type="compositionally biased region" description="Basic and acidic residues" evidence="5">
    <location>
        <begin position="884"/>
        <end position="905"/>
    </location>
</feature>
<dbReference type="PANTHER" id="PTHR23167">
    <property type="entry name" value="CALPONIN HOMOLOGY DOMAIN-CONTAINING PROTEIN DDB_G0272472-RELATED"/>
    <property type="match status" value="1"/>
</dbReference>
<keyword evidence="3" id="KW-0967">Endosome</keyword>
<dbReference type="AlphaFoldDB" id="A0A151MGM0"/>
<dbReference type="EMBL" id="AKHW03006178">
    <property type="protein sequence ID" value="KYO23658.1"/>
    <property type="molecule type" value="Genomic_DNA"/>
</dbReference>
<dbReference type="GO" id="GO:0005768">
    <property type="term" value="C:endosome"/>
    <property type="evidence" value="ECO:0007669"/>
    <property type="project" value="UniProtKB-SubCell"/>
</dbReference>
<evidence type="ECO:0000313" key="9">
    <source>
        <dbReference type="EMBL" id="KYO23658.1"/>
    </source>
</evidence>
<evidence type="ECO:0000256" key="3">
    <source>
        <dbReference type="ARBA" id="ARBA00022753"/>
    </source>
</evidence>
<evidence type="ECO:0000259" key="6">
    <source>
        <dbReference type="PROSITE" id="PS50021"/>
    </source>
</evidence>
<feature type="compositionally biased region" description="Polar residues" evidence="5">
    <location>
        <begin position="782"/>
        <end position="794"/>
    </location>
</feature>
<dbReference type="SUPFAM" id="SSF47576">
    <property type="entry name" value="Calponin-homology domain, CH-domain"/>
    <property type="match status" value="1"/>
</dbReference>
<keyword evidence="4" id="KW-0175">Coiled coil</keyword>
<dbReference type="PANTHER" id="PTHR23167:SF43">
    <property type="entry name" value="EH DOMAIN-BINDING PROTEIN 1"/>
    <property type="match status" value="1"/>
</dbReference>
<dbReference type="FunFam" id="1.10.418.10:FF:000023">
    <property type="entry name" value="EH domain-binding protein 1 isoform X1"/>
    <property type="match status" value="1"/>
</dbReference>
<feature type="compositionally biased region" description="Polar residues" evidence="5">
    <location>
        <begin position="595"/>
        <end position="607"/>
    </location>
</feature>
<evidence type="ECO:0000313" key="10">
    <source>
        <dbReference type="Proteomes" id="UP000050525"/>
    </source>
</evidence>
<dbReference type="InterPro" id="IPR050540">
    <property type="entry name" value="F-actin_Monoox_Mical"/>
</dbReference>
<keyword evidence="2" id="KW-0597">Phosphoprotein</keyword>
<dbReference type="PROSITE" id="PS51848">
    <property type="entry name" value="BMERB"/>
    <property type="match status" value="1"/>
</dbReference>
<reference evidence="9 10" key="1">
    <citation type="journal article" date="2012" name="Genome Biol.">
        <title>Sequencing three crocodilian genomes to illuminate the evolution of archosaurs and amniotes.</title>
        <authorList>
            <person name="St John J.A."/>
            <person name="Braun E.L."/>
            <person name="Isberg S.R."/>
            <person name="Miles L.G."/>
            <person name="Chong A.Y."/>
            <person name="Gongora J."/>
            <person name="Dalzell P."/>
            <person name="Moran C."/>
            <person name="Bed'hom B."/>
            <person name="Abzhanov A."/>
            <person name="Burgess S.C."/>
            <person name="Cooksey A.M."/>
            <person name="Castoe T.A."/>
            <person name="Crawford N.G."/>
            <person name="Densmore L.D."/>
            <person name="Drew J.C."/>
            <person name="Edwards S.V."/>
            <person name="Faircloth B.C."/>
            <person name="Fujita M.K."/>
            <person name="Greenwold M.J."/>
            <person name="Hoffmann F.G."/>
            <person name="Howard J.M."/>
            <person name="Iguchi T."/>
            <person name="Janes D.E."/>
            <person name="Khan S.Y."/>
            <person name="Kohno S."/>
            <person name="de Koning A.J."/>
            <person name="Lance S.L."/>
            <person name="McCarthy F.M."/>
            <person name="McCormack J.E."/>
            <person name="Merchant M.E."/>
            <person name="Peterson D.G."/>
            <person name="Pollock D.D."/>
            <person name="Pourmand N."/>
            <person name="Raney B.J."/>
            <person name="Roessler K.A."/>
            <person name="Sanford J.R."/>
            <person name="Sawyer R.H."/>
            <person name="Schmidt C.J."/>
            <person name="Triplett E.W."/>
            <person name="Tuberville T.D."/>
            <person name="Venegas-Anaya M."/>
            <person name="Howard J.T."/>
            <person name="Jarvis E.D."/>
            <person name="Guillette L.J.Jr."/>
            <person name="Glenn T.C."/>
            <person name="Green R.E."/>
            <person name="Ray D.A."/>
        </authorList>
    </citation>
    <scope>NUCLEOTIDE SEQUENCE [LARGE SCALE GENOMIC DNA]</scope>
    <source>
        <strain evidence="9">KSC_2009_1</strain>
    </source>
</reference>
<gene>
    <name evidence="9" type="primary">EHBP1</name>
    <name evidence="9" type="ORF">Y1Q_0002289</name>
</gene>
<dbReference type="PROSITE" id="PS50021">
    <property type="entry name" value="CH"/>
    <property type="match status" value="1"/>
</dbReference>
<feature type="region of interest" description="Disordered" evidence="5">
    <location>
        <begin position="647"/>
        <end position="711"/>
    </location>
</feature>
<sequence>MVECTKKWQPDKLVVVWTRRSRRKSSKTHSWQPGIKNPYRGVVVWPVPENIEITVTLFKDPHAEEFEDKEWTFVIENESPSGRRKALATSIINMKQYASPMPTQTDVKLKFKPLSKKVISATLQFSLSCIFLREGKATDEDMQSLASLMSMKQADIGNLDDFEEDNEEDEENRVNQEEKAAKITELINKLNFLDEEEQDLANSSSDPFGDPDAAELNPFGDPDAEEPKTKKTSSAKPEESYYNENYNPFKEDDASDNLNPFDEPDPEPEMCMIIKDSPPQLAKKKSVRPVDMSKYLYADTSKTEEEELDESNPFYEPKSNPALNKVTSLQETEKKMKRKAPAPPVPSPKTETGMSESMSAIPAAKELSSSPKLSPIPSPVLGRKPNASQSLLVWCKEVTKNYRGVKITNFTTSWRNGLSFCAILHHFRPDLIDYKSLNPQDIKENNKKAYDGFASLGISRLLEPSDMVLLAIPDKLTVMTYLYQIRAHFCGQELNVVQIEENSSKSTYKVGNYETDPNSSVDQEKFYAELNDLNREPDLHQPDSGLADFVSQDDSVFVNDSGVGESESEHQTPDDHLSPSTVSPSRRTRSDTDPQKSQQSSGRTSASEEAGKSCSADTTQQPLLGRKKLLKVDTLDLSDLPLVSNQKEDASPTVVCEDTDKKKQQSSDSTTSFSEQEKLVHTGSTENRLGPGSPVKKPSLSPTSKLGYSYNRDADLAKKKRASLRQAEADSDTNARTALNHADQIAKTAQQRMLSRQEELKERARVLLEQARRDAALKAGNKQLTNTIASTRTKQLSDQQDEERRRQLRERARQLIAEARSGVKMSELPSYSEMAAEKLKERSKASGAEQNSKLVDLKLKKLLEAQPQVANSLSSAAQKAVTDSSEKDIKQNGTEEHRAERLQKAAERFRNPVVFSKDSTVRKTQLQSFSQYVENRPEMKRQRSIQEDTKRGNEEKAAITETQRKPSEDEVLNKGFKDTSQYVVGELAALENEQKQIDTRAALVEKRLRYLMDTGRNTEEEEAMMQEWFMLVNKKNALIRRMNQLSLLEKEHDLERRYELLNRELRAMLAIEDWQKTEAQKRREQLLLDELVILVNKRDALVRDLDAQEKQAEEEDEHLERTLEQNKGKMAKKEEKCVLQ</sequence>
<dbReference type="PROSITE" id="PS51840">
    <property type="entry name" value="C2_NT"/>
    <property type="match status" value="1"/>
</dbReference>
<proteinExistence type="predicted"/>
<protein>
    <submittedName>
        <fullName evidence="9">EH domain-binding protein 1 isoform C</fullName>
    </submittedName>
</protein>
<organism evidence="9 10">
    <name type="scientific">Alligator mississippiensis</name>
    <name type="common">American alligator</name>
    <dbReference type="NCBI Taxonomy" id="8496"/>
    <lineage>
        <taxon>Eukaryota</taxon>
        <taxon>Metazoa</taxon>
        <taxon>Chordata</taxon>
        <taxon>Craniata</taxon>
        <taxon>Vertebrata</taxon>
        <taxon>Euteleostomi</taxon>
        <taxon>Archelosauria</taxon>
        <taxon>Archosauria</taxon>
        <taxon>Crocodylia</taxon>
        <taxon>Alligatoridae</taxon>
        <taxon>Alligatorinae</taxon>
        <taxon>Alligator</taxon>
    </lineage>
</organism>
<feature type="compositionally biased region" description="Polar residues" evidence="5">
    <location>
        <begin position="873"/>
        <end position="883"/>
    </location>
</feature>
<evidence type="ECO:0000259" key="8">
    <source>
        <dbReference type="PROSITE" id="PS51848"/>
    </source>
</evidence>
<feature type="domain" description="C2 NT-type" evidence="7">
    <location>
        <begin position="1"/>
        <end position="131"/>
    </location>
</feature>
<evidence type="ECO:0000259" key="7">
    <source>
        <dbReference type="PROSITE" id="PS51840"/>
    </source>
</evidence>
<dbReference type="InterPro" id="IPR036872">
    <property type="entry name" value="CH_dom_sf"/>
</dbReference>
<evidence type="ECO:0000256" key="4">
    <source>
        <dbReference type="ARBA" id="ARBA00023054"/>
    </source>
</evidence>
<feature type="compositionally biased region" description="Low complexity" evidence="5">
    <location>
        <begin position="367"/>
        <end position="381"/>
    </location>
</feature>
<feature type="region of interest" description="Disordered" evidence="5">
    <location>
        <begin position="198"/>
        <end position="381"/>
    </location>
</feature>
<evidence type="ECO:0000256" key="2">
    <source>
        <dbReference type="ARBA" id="ARBA00022553"/>
    </source>
</evidence>
<keyword evidence="10" id="KW-1185">Reference proteome</keyword>
<dbReference type="InterPro" id="IPR019448">
    <property type="entry name" value="NT-C2"/>
</dbReference>
<feature type="compositionally biased region" description="Basic and acidic residues" evidence="5">
    <location>
        <begin position="567"/>
        <end position="577"/>
    </location>
</feature>
<evidence type="ECO:0000256" key="5">
    <source>
        <dbReference type="SAM" id="MobiDB-lite"/>
    </source>
</evidence>
<feature type="domain" description="BMERB" evidence="8">
    <location>
        <begin position="965"/>
        <end position="1121"/>
    </location>
</feature>
<feature type="region of interest" description="Disordered" evidence="5">
    <location>
        <begin position="780"/>
        <end position="808"/>
    </location>
</feature>
<comment type="subcellular location">
    <subcellularLocation>
        <location evidence="1">Endosome</location>
    </subcellularLocation>
</comment>
<feature type="compositionally biased region" description="Polar residues" evidence="5">
    <location>
        <begin position="321"/>
        <end position="330"/>
    </location>
</feature>
<comment type="caution">
    <text evidence="9">The sequence shown here is derived from an EMBL/GenBank/DDBJ whole genome shotgun (WGS) entry which is preliminary data.</text>
</comment>
<dbReference type="InterPro" id="IPR001715">
    <property type="entry name" value="CH_dom"/>
</dbReference>
<dbReference type="Proteomes" id="UP000050525">
    <property type="component" value="Unassembled WGS sequence"/>
</dbReference>